<comment type="caution">
    <text evidence="1">The sequence shown here is derived from an EMBL/GenBank/DDBJ whole genome shotgun (WGS) entry which is preliminary data.</text>
</comment>
<organism evidence="1 2">
    <name type="scientific">Gracilibacillus boraciitolerans JCM 21714</name>
    <dbReference type="NCBI Taxonomy" id="1298598"/>
    <lineage>
        <taxon>Bacteria</taxon>
        <taxon>Bacillati</taxon>
        <taxon>Bacillota</taxon>
        <taxon>Bacilli</taxon>
        <taxon>Bacillales</taxon>
        <taxon>Bacillaceae</taxon>
        <taxon>Gracilibacillus</taxon>
    </lineage>
</organism>
<sequence>MKYSELELKKLSKLKHLEREKQIINNILNFIRMIHLNGDDFIASSYDSEFFGELPMTFRKKSGQLMGLITANVDGEVKKYVFLIRDMNRWRICLN</sequence>
<proteinExistence type="predicted"/>
<dbReference type="EMBL" id="BAVS01000047">
    <property type="protein sequence ID" value="GAE95288.1"/>
    <property type="molecule type" value="Genomic_DNA"/>
</dbReference>
<evidence type="ECO:0000313" key="2">
    <source>
        <dbReference type="Proteomes" id="UP000019102"/>
    </source>
</evidence>
<evidence type="ECO:0000313" key="1">
    <source>
        <dbReference type="EMBL" id="GAE95288.1"/>
    </source>
</evidence>
<protein>
    <submittedName>
        <fullName evidence="1">Uncharacterized protein</fullName>
    </submittedName>
</protein>
<gene>
    <name evidence="1" type="ORF">JCM21714_4508</name>
</gene>
<dbReference type="Proteomes" id="UP000019102">
    <property type="component" value="Unassembled WGS sequence"/>
</dbReference>
<name>W4VQQ8_9BACI</name>
<reference evidence="1 2" key="1">
    <citation type="journal article" date="2014" name="Genome Announc.">
        <title>Draft Genome Sequence of the Boron-Tolerant and Moderately Halotolerant Bacterium Gracilibacillus boraciitolerans JCM 21714T.</title>
        <authorList>
            <person name="Ahmed I."/>
            <person name="Oshima K."/>
            <person name="Suda W."/>
            <person name="Kitamura K."/>
            <person name="Iida T."/>
            <person name="Ohmori Y."/>
            <person name="Fujiwara T."/>
            <person name="Hattori M."/>
            <person name="Ohkuma M."/>
        </authorList>
    </citation>
    <scope>NUCLEOTIDE SEQUENCE [LARGE SCALE GENOMIC DNA]</scope>
    <source>
        <strain evidence="1 2">JCM 21714</strain>
    </source>
</reference>
<accession>W4VQQ8</accession>
<dbReference type="eggNOG" id="ENOG503089J">
    <property type="taxonomic scope" value="Bacteria"/>
</dbReference>
<dbReference type="AlphaFoldDB" id="W4VQQ8"/>
<dbReference type="RefSeq" id="WP_200868472.1">
    <property type="nucleotide sequence ID" value="NZ_BAVS01000047.1"/>
</dbReference>
<keyword evidence="2" id="KW-1185">Reference proteome</keyword>